<dbReference type="EMBL" id="OU892277">
    <property type="protein sequence ID" value="CAG9760608.1"/>
    <property type="molecule type" value="Genomic_DNA"/>
</dbReference>
<protein>
    <submittedName>
        <fullName evidence="1">Uncharacterized protein</fullName>
    </submittedName>
</protein>
<sequence length="373" mass="42310">MYDPWTLGTTLSGLTIIRCFLKNSFLVFSFEFEKRVDKTRDKTCDWTDKDKEILLLALETYGESIPELQEELPHKTASDIQAVISFYKSASEAERNKELISNWLEILTYLEGKNAGMQLVSRALKYIAMFEKNSGSDVDVNEAMMFLSRVSDNQGAAELSDATGTFLLQVLKALARRLKSQDNTEAEEYFKNLRDIDKSKINDVFMNPLGVPKKMLRLTAADKKKEVQPRRMGSVQNGFYELINPLGRQDGNPTVVSVKVCADQTRPACQSQIHRSLPPESDEWDWNPTDLREAEQSWFTDGSKMPSGVATRIYGEEHRTSFIASLGKNATIFQADDHAIDLCVRSVEKKHLRASQQPDIKYLEKSNADQQQA</sequence>
<dbReference type="Proteomes" id="UP001152799">
    <property type="component" value="Chromosome 1"/>
</dbReference>
<keyword evidence="2" id="KW-1185">Reference proteome</keyword>
<gene>
    <name evidence="1" type="ORF">CEUTPL_LOCUS1332</name>
</gene>
<name>A0A9N9MF17_9CUCU</name>
<accession>A0A9N9MF17</accession>
<dbReference type="AlphaFoldDB" id="A0A9N9MF17"/>
<proteinExistence type="predicted"/>
<dbReference type="OrthoDB" id="10250004at2759"/>
<evidence type="ECO:0000313" key="2">
    <source>
        <dbReference type="Proteomes" id="UP001152799"/>
    </source>
</evidence>
<evidence type="ECO:0000313" key="1">
    <source>
        <dbReference type="EMBL" id="CAG9760608.1"/>
    </source>
</evidence>
<reference evidence="1" key="1">
    <citation type="submission" date="2022-01" db="EMBL/GenBank/DDBJ databases">
        <authorList>
            <person name="King R."/>
        </authorList>
    </citation>
    <scope>NUCLEOTIDE SEQUENCE</scope>
</reference>
<organism evidence="1 2">
    <name type="scientific">Ceutorhynchus assimilis</name>
    <name type="common">cabbage seed weevil</name>
    <dbReference type="NCBI Taxonomy" id="467358"/>
    <lineage>
        <taxon>Eukaryota</taxon>
        <taxon>Metazoa</taxon>
        <taxon>Ecdysozoa</taxon>
        <taxon>Arthropoda</taxon>
        <taxon>Hexapoda</taxon>
        <taxon>Insecta</taxon>
        <taxon>Pterygota</taxon>
        <taxon>Neoptera</taxon>
        <taxon>Endopterygota</taxon>
        <taxon>Coleoptera</taxon>
        <taxon>Polyphaga</taxon>
        <taxon>Cucujiformia</taxon>
        <taxon>Curculionidae</taxon>
        <taxon>Ceutorhynchinae</taxon>
        <taxon>Ceutorhynchus</taxon>
    </lineage>
</organism>